<dbReference type="GO" id="GO:0016787">
    <property type="term" value="F:hydrolase activity"/>
    <property type="evidence" value="ECO:0007669"/>
    <property type="project" value="InterPro"/>
</dbReference>
<feature type="domain" description="Dienelactone hydrolase" evidence="1">
    <location>
        <begin position="50"/>
        <end position="276"/>
    </location>
</feature>
<dbReference type="EMBL" id="NHYE01005493">
    <property type="protein sequence ID" value="PPQ71667.1"/>
    <property type="molecule type" value="Genomic_DNA"/>
</dbReference>
<dbReference type="Proteomes" id="UP000284706">
    <property type="component" value="Unassembled WGS sequence"/>
</dbReference>
<dbReference type="InterPro" id="IPR029058">
    <property type="entry name" value="AB_hydrolase_fold"/>
</dbReference>
<dbReference type="InterPro" id="IPR002925">
    <property type="entry name" value="Dienelactn_hydro"/>
</dbReference>
<dbReference type="Gene3D" id="3.40.50.1820">
    <property type="entry name" value="alpha/beta hydrolase"/>
    <property type="match status" value="1"/>
</dbReference>
<evidence type="ECO:0000313" key="2">
    <source>
        <dbReference type="EMBL" id="PPQ71667.1"/>
    </source>
</evidence>
<sequence length="276" mass="30395">MSFCEHCVKGVIHEGVPKGEDSAAQSASKSLLVDFPILTTGKWEKLGGVECYVATPAVEYPKDKAVLFLSDIFGAHFINAQLMADSFAENGFYTIIPDYLSGDPVPSHALSPGSDLDVNWVLTNWLPHHGADVTRPPLDTVVKVLRERGISDFGATGYCFGGRYVFDLAFENVIKVGVVAHPSHLKFPFDLEKYFSTSKAPLLINSCPVDFMFPPEAQAKADEIFGDGKFVPGYKRNIYEGCLHGFAVRGDMNDPKVKAGKEGAFKETVEWFNRYL</sequence>
<reference evidence="2 3" key="1">
    <citation type="journal article" date="2018" name="Evol. Lett.">
        <title>Horizontal gene cluster transfer increased hallucinogenic mushroom diversity.</title>
        <authorList>
            <person name="Reynolds H.T."/>
            <person name="Vijayakumar V."/>
            <person name="Gluck-Thaler E."/>
            <person name="Korotkin H.B."/>
            <person name="Matheny P.B."/>
            <person name="Slot J.C."/>
        </authorList>
    </citation>
    <scope>NUCLEOTIDE SEQUENCE [LARGE SCALE GENOMIC DNA]</scope>
    <source>
        <strain evidence="2 3">SRW20</strain>
    </source>
</reference>
<dbReference type="InParanoid" id="A0A409VZH5"/>
<protein>
    <recommendedName>
        <fullName evidence="1">Dienelactone hydrolase domain-containing protein</fullName>
    </recommendedName>
</protein>
<gene>
    <name evidence="2" type="ORF">CVT26_010586</name>
</gene>
<dbReference type="OrthoDB" id="17560at2759"/>
<dbReference type="PANTHER" id="PTHR17630:SF44">
    <property type="entry name" value="PROTEIN AIM2"/>
    <property type="match status" value="1"/>
</dbReference>
<dbReference type="Pfam" id="PF01738">
    <property type="entry name" value="DLH"/>
    <property type="match status" value="1"/>
</dbReference>
<dbReference type="STRING" id="231916.A0A409VZH5"/>
<dbReference type="PANTHER" id="PTHR17630">
    <property type="entry name" value="DIENELACTONE HYDROLASE"/>
    <property type="match status" value="1"/>
</dbReference>
<name>A0A409VZH5_9AGAR</name>
<comment type="caution">
    <text evidence="2">The sequence shown here is derived from an EMBL/GenBank/DDBJ whole genome shotgun (WGS) entry which is preliminary data.</text>
</comment>
<evidence type="ECO:0000259" key="1">
    <source>
        <dbReference type="Pfam" id="PF01738"/>
    </source>
</evidence>
<organism evidence="2 3">
    <name type="scientific">Gymnopilus dilepis</name>
    <dbReference type="NCBI Taxonomy" id="231916"/>
    <lineage>
        <taxon>Eukaryota</taxon>
        <taxon>Fungi</taxon>
        <taxon>Dikarya</taxon>
        <taxon>Basidiomycota</taxon>
        <taxon>Agaricomycotina</taxon>
        <taxon>Agaricomycetes</taxon>
        <taxon>Agaricomycetidae</taxon>
        <taxon>Agaricales</taxon>
        <taxon>Agaricineae</taxon>
        <taxon>Hymenogastraceae</taxon>
        <taxon>Gymnopilus</taxon>
    </lineage>
</organism>
<dbReference type="AlphaFoldDB" id="A0A409VZH5"/>
<keyword evidence="3" id="KW-1185">Reference proteome</keyword>
<evidence type="ECO:0000313" key="3">
    <source>
        <dbReference type="Proteomes" id="UP000284706"/>
    </source>
</evidence>
<accession>A0A409VZH5</accession>
<dbReference type="SUPFAM" id="SSF53474">
    <property type="entry name" value="alpha/beta-Hydrolases"/>
    <property type="match status" value="1"/>
</dbReference>
<proteinExistence type="predicted"/>
<dbReference type="FunCoup" id="A0A409VZH5">
    <property type="interactions" value="21"/>
</dbReference>